<proteinExistence type="predicted"/>
<accession>A0A1J5PV32</accession>
<organism evidence="1">
    <name type="scientific">mine drainage metagenome</name>
    <dbReference type="NCBI Taxonomy" id="410659"/>
    <lineage>
        <taxon>unclassified sequences</taxon>
        <taxon>metagenomes</taxon>
        <taxon>ecological metagenomes</taxon>
    </lineage>
</organism>
<dbReference type="EMBL" id="MLJW01002405">
    <property type="protein sequence ID" value="OIQ74728.1"/>
    <property type="molecule type" value="Genomic_DNA"/>
</dbReference>
<evidence type="ECO:0008006" key="2">
    <source>
        <dbReference type="Google" id="ProtNLM"/>
    </source>
</evidence>
<evidence type="ECO:0000313" key="1">
    <source>
        <dbReference type="EMBL" id="OIQ74728.1"/>
    </source>
</evidence>
<name>A0A1J5PV32_9ZZZZ</name>
<reference evidence="1" key="1">
    <citation type="submission" date="2016-10" db="EMBL/GenBank/DDBJ databases">
        <title>Sequence of Gallionella enrichment culture.</title>
        <authorList>
            <person name="Poehlein A."/>
            <person name="Muehling M."/>
            <person name="Daniel R."/>
        </authorList>
    </citation>
    <scope>NUCLEOTIDE SEQUENCE</scope>
</reference>
<protein>
    <recommendedName>
        <fullName evidence="2">Desaturase</fullName>
    </recommendedName>
</protein>
<comment type="caution">
    <text evidence="1">The sequence shown here is derived from an EMBL/GenBank/DDBJ whole genome shotgun (WGS) entry which is preliminary data.</text>
</comment>
<dbReference type="AlphaFoldDB" id="A0A1J5PV32"/>
<gene>
    <name evidence="1" type="ORF">GALL_436120</name>
</gene>
<sequence>MLALRSTPSMPAQFVFDRGQLGGPQGLLAFVVSASQGERSRLQSQVLEQARVQLRLDLQPVQTVLEKRATFACTAGLLRPSAQIAPGLLVCGDYVAGPYPATLEGAVRSGLAAGALCQTDMIEPCV</sequence>